<sequence>MSKQKQLEQRAKTVRWVRHGFEVALFTSTFLLPLSLLNPQAARAASCSAGTITRISSPDKFYVDTGAAPSPIPTGMYVGYKITNTSGAAYSDLWVKLENFSGGIIGLATNEDGIAHVGPLASGASTTVYAYLNATGAPAGNSAAQTHTVSLYSTRPDLATASVCGDPFSLVTEQTIKALANKITTVVSGPTPAALGGIVTETINGNTGTIGSAGIFAFTPASNPTWPANAYQLVNTQIVLSGGNTGTYTNLLYLSGLRGQDTAYTITYTYVAVGTTATPTNVTPVSYLSSGTQIKHNDTGDNVALPPIQPTVNTTTLSKSASPATLPIGGIVTYTVTLNNTSTNSSVTLDDIVDRLPSAPGITTYVTGSARFNGVAIDDPKVSGQTLTFLGLFTIPVGGTRTLTYQATIPNTIGSYTNQAVGHVGSTQIDTTLSTTDNMPATATVSVGSADIAVTKTGPATVAAGSNLTYSITATNNGPAAAANVIIKDTLPTGTTFVNATNGGTAASSVVTWPTISSLANGASVTYQVTVQAPASGTLLNTVSSTSTTFDPTAANNNGSLPVSQVNTTVTPSADLSLTKTHSGSFTVGQNGTYTLTVANTGPSSAGNPITVTDTLPVGLTFVSGTGTGWTCSAVGQTVTCTNPNPLASGTNSTITLTVAVGASAAPSVTNTATVASTTNDPTPANNTATDPTTIVPATDLSITKTDGQTSTTPGSAIAYTITVTNNGASTVNSVTVNDTLPTAMQSPVFAPSTGSYNSSTGVWTGLNLASGQSVTLTISGTVATSASGTLTNTATVAPPAGTTDTNNANNSATDTTTVTTTADLSITKTDGRTSTAPGSAIAYAITVTNNGPSTVNSVTVNDTLPTAMQSPVFTTSTGSYNSGTGAWTGLTLASGQSVTLTISGTVSPSATGTVTNTATVAPPSGTTDPTSGNNSATDTTTITPTADLRLTKTVNVPAPAVGSTIIYTVTVTNAGPSSATGVAVQDLLPSGVTFSSATPSQGTYNNVSGRWTVGTIANGSSATLQISVVVNTNSVVTNTAEVSASEQVDPNSTPGNNNPGENDQASVSTPFAPSASPRLQLVKRITAANGATLSNVVDDPTSTADNAPNWPSPVDANNGISTYLKGVISGSTLRPGDILEYTIYFLSDGGAAATNISLCDLVPSNSTFVPDSFSTVPVSGINLTIGAIPTNLTNVPDADGGQFFNPGAVPSVACSAANTNGAVVVNVVKSPANLPNATAPGTPNNSYGFIRFRVKIN</sequence>
<evidence type="ECO:0000313" key="4">
    <source>
        <dbReference type="Proteomes" id="UP001476950"/>
    </source>
</evidence>
<dbReference type="Proteomes" id="UP001476950">
    <property type="component" value="Unassembled WGS sequence"/>
</dbReference>
<dbReference type="PANTHER" id="PTHR34819">
    <property type="entry name" value="LARGE CYSTEINE-RICH PERIPLASMIC PROTEIN OMCB"/>
    <property type="match status" value="1"/>
</dbReference>
<feature type="region of interest" description="Disordered" evidence="1">
    <location>
        <begin position="1042"/>
        <end position="1074"/>
    </location>
</feature>
<name>A0ABV0KL02_9CYAN</name>
<keyword evidence="4" id="KW-1185">Reference proteome</keyword>
<feature type="region of interest" description="Disordered" evidence="1">
    <location>
        <begin position="674"/>
        <end position="694"/>
    </location>
</feature>
<organism evidence="3 4">
    <name type="scientific">Stenomitos frigidus AS-A4</name>
    <dbReference type="NCBI Taxonomy" id="2933935"/>
    <lineage>
        <taxon>Bacteria</taxon>
        <taxon>Bacillati</taxon>
        <taxon>Cyanobacteriota</taxon>
        <taxon>Cyanophyceae</taxon>
        <taxon>Leptolyngbyales</taxon>
        <taxon>Leptolyngbyaceae</taxon>
        <taxon>Stenomitos</taxon>
    </lineage>
</organism>
<dbReference type="Gene3D" id="2.60.40.1170">
    <property type="entry name" value="Mu homology domain, subdomain B"/>
    <property type="match status" value="1"/>
</dbReference>
<proteinExistence type="predicted"/>
<evidence type="ECO:0000313" key="3">
    <source>
        <dbReference type="EMBL" id="MEP1059936.1"/>
    </source>
</evidence>
<feature type="compositionally biased region" description="Polar residues" evidence="1">
    <location>
        <begin position="925"/>
        <end position="936"/>
    </location>
</feature>
<evidence type="ECO:0000256" key="1">
    <source>
        <dbReference type="SAM" id="MobiDB-lite"/>
    </source>
</evidence>
<dbReference type="NCBIfam" id="TIGR01451">
    <property type="entry name" value="B_ant_repeat"/>
    <property type="match status" value="7"/>
</dbReference>
<protein>
    <submittedName>
        <fullName evidence="3">DUF11 domain-containing protein</fullName>
    </submittedName>
</protein>
<feature type="domain" description="DUF11" evidence="2">
    <location>
        <begin position="948"/>
        <end position="1058"/>
    </location>
</feature>
<accession>A0ABV0KL02</accession>
<dbReference type="EMBL" id="JAMPLM010000014">
    <property type="protein sequence ID" value="MEP1059936.1"/>
    <property type="molecule type" value="Genomic_DNA"/>
</dbReference>
<dbReference type="Gene3D" id="2.60.40.10">
    <property type="entry name" value="Immunoglobulins"/>
    <property type="match status" value="4"/>
</dbReference>
<feature type="domain" description="DUF11" evidence="2">
    <location>
        <begin position="700"/>
        <end position="816"/>
    </location>
</feature>
<comment type="caution">
    <text evidence="3">The sequence shown here is derived from an EMBL/GenBank/DDBJ whole genome shotgun (WGS) entry which is preliminary data.</text>
</comment>
<dbReference type="InterPro" id="IPR013783">
    <property type="entry name" value="Ig-like_fold"/>
</dbReference>
<feature type="domain" description="DUF11" evidence="2">
    <location>
        <begin position="575"/>
        <end position="690"/>
    </location>
</feature>
<feature type="domain" description="DUF11" evidence="2">
    <location>
        <begin position="451"/>
        <end position="560"/>
    </location>
</feature>
<gene>
    <name evidence="3" type="ORF">NDI38_15965</name>
</gene>
<dbReference type="PANTHER" id="PTHR34819:SF3">
    <property type="entry name" value="CELL SURFACE PROTEIN"/>
    <property type="match status" value="1"/>
</dbReference>
<dbReference type="RefSeq" id="WP_190446943.1">
    <property type="nucleotide sequence ID" value="NZ_JAMPLM010000014.1"/>
</dbReference>
<dbReference type="InterPro" id="IPR051172">
    <property type="entry name" value="Chlamydia_OmcB"/>
</dbReference>
<feature type="compositionally biased region" description="Polar residues" evidence="1">
    <location>
        <begin position="1045"/>
        <end position="1072"/>
    </location>
</feature>
<feature type="domain" description="DUF11" evidence="2">
    <location>
        <begin position="824"/>
        <end position="940"/>
    </location>
</feature>
<evidence type="ECO:0000259" key="2">
    <source>
        <dbReference type="Pfam" id="PF01345"/>
    </source>
</evidence>
<dbReference type="InterPro" id="IPR047589">
    <property type="entry name" value="DUF11_rpt"/>
</dbReference>
<dbReference type="Pfam" id="PF01345">
    <property type="entry name" value="DUF11"/>
    <property type="match status" value="5"/>
</dbReference>
<feature type="region of interest" description="Disordered" evidence="1">
    <location>
        <begin position="914"/>
        <end position="942"/>
    </location>
</feature>
<reference evidence="3 4" key="1">
    <citation type="submission" date="2022-04" db="EMBL/GenBank/DDBJ databases">
        <title>Positive selection, recombination, and allopatry shape intraspecific diversity of widespread and dominant cyanobacteria.</title>
        <authorList>
            <person name="Wei J."/>
            <person name="Shu W."/>
            <person name="Hu C."/>
        </authorList>
    </citation>
    <scope>NUCLEOTIDE SEQUENCE [LARGE SCALE GENOMIC DNA]</scope>
    <source>
        <strain evidence="3 4">AS-A4</strain>
    </source>
</reference>
<dbReference type="InterPro" id="IPR001434">
    <property type="entry name" value="OmcB-like_DUF11"/>
</dbReference>